<evidence type="ECO:0000256" key="2">
    <source>
        <dbReference type="SAM" id="SignalP"/>
    </source>
</evidence>
<proteinExistence type="predicted"/>
<dbReference type="Proteomes" id="UP001165780">
    <property type="component" value="Unplaced"/>
</dbReference>
<evidence type="ECO:0000256" key="1">
    <source>
        <dbReference type="SAM" id="MobiDB-lite"/>
    </source>
</evidence>
<dbReference type="GeneID" id="109255160"/>
<dbReference type="RefSeq" id="XP_053765464.1">
    <property type="nucleotide sequence ID" value="XM_053909489.1"/>
</dbReference>
<keyword evidence="3" id="KW-1185">Reference proteome</keyword>
<reference evidence="4" key="1">
    <citation type="submission" date="2025-08" db="UniProtKB">
        <authorList>
            <consortium name="RefSeq"/>
        </authorList>
    </citation>
    <scope>IDENTIFICATION</scope>
    <source>
        <tissue evidence="4">Whole blood</tissue>
    </source>
</reference>
<keyword evidence="2" id="KW-0732">Signal</keyword>
<feature type="compositionally biased region" description="Low complexity" evidence="1">
    <location>
        <begin position="179"/>
        <end position="194"/>
    </location>
</feature>
<accession>A0A9W2W3K3</accession>
<dbReference type="AlphaFoldDB" id="A0A9W2W3K3"/>
<organism evidence="3 4">
    <name type="scientific">Panthera pardus</name>
    <name type="common">Leopard</name>
    <name type="synonym">Felis pardus</name>
    <dbReference type="NCBI Taxonomy" id="9691"/>
    <lineage>
        <taxon>Eukaryota</taxon>
        <taxon>Metazoa</taxon>
        <taxon>Chordata</taxon>
        <taxon>Craniata</taxon>
        <taxon>Vertebrata</taxon>
        <taxon>Euteleostomi</taxon>
        <taxon>Mammalia</taxon>
        <taxon>Eutheria</taxon>
        <taxon>Laurasiatheria</taxon>
        <taxon>Carnivora</taxon>
        <taxon>Feliformia</taxon>
        <taxon>Felidae</taxon>
        <taxon>Pantherinae</taxon>
        <taxon>Panthera</taxon>
    </lineage>
</organism>
<evidence type="ECO:0000313" key="4">
    <source>
        <dbReference type="RefSeq" id="XP_053765464.1"/>
    </source>
</evidence>
<feature type="chain" id="PRO_5040951573" evidence="2">
    <location>
        <begin position="19"/>
        <end position="305"/>
    </location>
</feature>
<sequence length="305" mass="31137">MAIVILTQFLSFIKCCTAAKLNPKLLLVDPCGSSVLEVSGFSDEACSRLESARLQRTASCCLPFSSGAWVSGTFRSRAACSSATAASLSRRRLAAVKGLHTVSTRPITTPKKASTLPSTYSFTSFRLGFWAIISLASGISSCTVSISGAGMTCGRSGAGKGPVQPRKDGHGLPEHPSLGRPAGRGTRPGPRPTALCPAGLTLEAQREREAARAGGGGAAAVSASGVRPASALSSSSAAAALPGGDSAAGTLAASRGRLYLSSETRLSVSQGPGPAQFLPEEGGVFLGLRANFTFSNHRTSSCRVY</sequence>
<protein>
    <submittedName>
        <fullName evidence="4">Uncharacterized protein LOC109255160</fullName>
    </submittedName>
</protein>
<feature type="region of interest" description="Disordered" evidence="1">
    <location>
        <begin position="155"/>
        <end position="196"/>
    </location>
</feature>
<gene>
    <name evidence="4" type="primary">LOC109255160</name>
</gene>
<evidence type="ECO:0000313" key="3">
    <source>
        <dbReference type="Proteomes" id="UP001165780"/>
    </source>
</evidence>
<name>A0A9W2W3K3_PANPR</name>
<feature type="signal peptide" evidence="2">
    <location>
        <begin position="1"/>
        <end position="18"/>
    </location>
</feature>